<name>A0A6M4WTM0_9ACTN</name>
<sequence length="462" mass="47501">MTKPRTAFIAGTVLSLGLLTGCGGGDESAGTDATGSASPHASATAAKSPAYPGDPIPGLSAKPAWSLAQKTDAAQWCAGDAALASDKQGQDGICAVGDAFLLVEDLSAPVAEGETEPQTAHFVGHLYDAATGKERKAFTVECTYDPSVNDAPSRDMQVQVGAWKDGSPAVLIRSCENAEASGLKKAAVKTVYTMYAPSGAKLGSSTYTDEEHAGLPVIRGHVLLPGGGNDDRTLAPVGGGKDLVLPANLAEADPIGTGQGYAIEGDGRNEPVSVIDRGTGKSLWTTTDLTPPTDVAAQIEDGEEPDAELYPLHGDQGILVWSASGSNDAVITTVDLRTGATVAVGPRTTLKEFGQVDVPVVSPDGTTAVVDFAGEAVAWNTRTGAELWRQEADDKEIRPVAVTTGDVLFAELEYDQGALSMGTKSLLGLLPEGTNAPTQFTTNGYTLIPADNGLFAFLATKA</sequence>
<dbReference type="InterPro" id="IPR015943">
    <property type="entry name" value="WD40/YVTN_repeat-like_dom_sf"/>
</dbReference>
<evidence type="ECO:0000313" key="3">
    <source>
        <dbReference type="Proteomes" id="UP000502665"/>
    </source>
</evidence>
<protein>
    <recommendedName>
        <fullName evidence="4">Lipoprotein</fullName>
    </recommendedName>
</protein>
<organism evidence="2 3">
    <name type="scientific">Streptomyces asoensis</name>
    <dbReference type="NCBI Taxonomy" id="249586"/>
    <lineage>
        <taxon>Bacteria</taxon>
        <taxon>Bacillati</taxon>
        <taxon>Actinomycetota</taxon>
        <taxon>Actinomycetes</taxon>
        <taxon>Kitasatosporales</taxon>
        <taxon>Streptomycetaceae</taxon>
        <taxon>Streptomyces</taxon>
    </lineage>
</organism>
<feature type="compositionally biased region" description="Polar residues" evidence="1">
    <location>
        <begin position="31"/>
        <end position="41"/>
    </location>
</feature>
<dbReference type="Proteomes" id="UP000502665">
    <property type="component" value="Chromosome"/>
</dbReference>
<keyword evidence="3" id="KW-1185">Reference proteome</keyword>
<gene>
    <name evidence="2" type="ORF">G9272_24205</name>
</gene>
<dbReference type="AlphaFoldDB" id="A0A6M4WTM0"/>
<dbReference type="RefSeq" id="WP_171398482.1">
    <property type="nucleotide sequence ID" value="NZ_CP049838.1"/>
</dbReference>
<dbReference type="EMBL" id="CP049838">
    <property type="protein sequence ID" value="QJT03001.1"/>
    <property type="molecule type" value="Genomic_DNA"/>
</dbReference>
<dbReference type="InterPro" id="IPR011047">
    <property type="entry name" value="Quinoprotein_ADH-like_sf"/>
</dbReference>
<evidence type="ECO:0000313" key="2">
    <source>
        <dbReference type="EMBL" id="QJT03001.1"/>
    </source>
</evidence>
<reference evidence="2" key="1">
    <citation type="submission" date="2020-03" db="EMBL/GenBank/DDBJ databases">
        <title>Molecular networking-based the target discovery of potent antiproliferative macrolactams: 5/6/7/16 polycyclic ansamycins and glycosylated trienomycin from Streptomyces cacaoi subsp. asoensis.</title>
        <authorList>
            <person name="Liu L.-L."/>
        </authorList>
    </citation>
    <scope>NUCLEOTIDE SEQUENCE [LARGE SCALE GENOMIC DNA]</scope>
    <source>
        <strain evidence="2">H2S5</strain>
    </source>
</reference>
<accession>A0A6M4WTM0</accession>
<proteinExistence type="predicted"/>
<evidence type="ECO:0000256" key="1">
    <source>
        <dbReference type="SAM" id="MobiDB-lite"/>
    </source>
</evidence>
<dbReference type="Gene3D" id="2.130.10.10">
    <property type="entry name" value="YVTN repeat-like/Quinoprotein amine dehydrogenase"/>
    <property type="match status" value="1"/>
</dbReference>
<dbReference type="SUPFAM" id="SSF50998">
    <property type="entry name" value="Quinoprotein alcohol dehydrogenase-like"/>
    <property type="match status" value="1"/>
</dbReference>
<dbReference type="PROSITE" id="PS51257">
    <property type="entry name" value="PROKAR_LIPOPROTEIN"/>
    <property type="match status" value="1"/>
</dbReference>
<feature type="region of interest" description="Disordered" evidence="1">
    <location>
        <begin position="25"/>
        <end position="57"/>
    </location>
</feature>
<evidence type="ECO:0008006" key="4">
    <source>
        <dbReference type="Google" id="ProtNLM"/>
    </source>
</evidence>